<name>A0A9D1ELR4_9FIRM</name>
<evidence type="ECO:0000313" key="3">
    <source>
        <dbReference type="Proteomes" id="UP000886841"/>
    </source>
</evidence>
<evidence type="ECO:0000259" key="1">
    <source>
        <dbReference type="Pfam" id="PF12146"/>
    </source>
</evidence>
<dbReference type="Pfam" id="PF12146">
    <property type="entry name" value="Hydrolase_4"/>
    <property type="match status" value="1"/>
</dbReference>
<protein>
    <submittedName>
        <fullName evidence="2">Lysophospholipase</fullName>
    </submittedName>
</protein>
<dbReference type="InterPro" id="IPR051044">
    <property type="entry name" value="MAG_DAG_Lipase"/>
</dbReference>
<sequence>MRRENFQIISQIDQLPLDVCTLEPETEPAAVVQICHGMCEYKERYLPFMEYLAGQGFASLIHDHRGHGASVYSQEDLGYFYGGGAEALVEDAHQFTRYIRTRWPGKPVILLGHSMGSLVVRAYAKRYDGDIDALLVVGSPSKNPLVDLGILLAKLQRRFRGDHSRGKLLESLSFGGFARKFPGEGKDAWVCSNREILASYQESPLCGFTFTVDGYLGLFGLMKEVYSRKGWSCCKPELPVLFLGGAKDPCIGGPRKYAQAVKQMRRAGYRNVRAKLYPGMRHEILNETDKMSVYEDILKYIQLLEKKHYL</sequence>
<reference evidence="2" key="1">
    <citation type="submission" date="2020-10" db="EMBL/GenBank/DDBJ databases">
        <authorList>
            <person name="Gilroy R."/>
        </authorList>
    </citation>
    <scope>NUCLEOTIDE SEQUENCE</scope>
    <source>
        <strain evidence="2">ChiSxjej1B13-7041</strain>
    </source>
</reference>
<feature type="domain" description="Serine aminopeptidase S33" evidence="1">
    <location>
        <begin position="27"/>
        <end position="289"/>
    </location>
</feature>
<dbReference type="Gene3D" id="3.40.50.1820">
    <property type="entry name" value="alpha/beta hydrolase"/>
    <property type="match status" value="1"/>
</dbReference>
<dbReference type="EMBL" id="DVHU01000109">
    <property type="protein sequence ID" value="HIR94171.1"/>
    <property type="molecule type" value="Genomic_DNA"/>
</dbReference>
<accession>A0A9D1ELR4</accession>
<dbReference type="AlphaFoldDB" id="A0A9D1ELR4"/>
<dbReference type="InterPro" id="IPR029058">
    <property type="entry name" value="AB_hydrolase_fold"/>
</dbReference>
<dbReference type="SUPFAM" id="SSF53474">
    <property type="entry name" value="alpha/beta-Hydrolases"/>
    <property type="match status" value="1"/>
</dbReference>
<reference evidence="2" key="2">
    <citation type="journal article" date="2021" name="PeerJ">
        <title>Extensive microbial diversity within the chicken gut microbiome revealed by metagenomics and culture.</title>
        <authorList>
            <person name="Gilroy R."/>
            <person name="Ravi A."/>
            <person name="Getino M."/>
            <person name="Pursley I."/>
            <person name="Horton D.L."/>
            <person name="Alikhan N.F."/>
            <person name="Baker D."/>
            <person name="Gharbi K."/>
            <person name="Hall N."/>
            <person name="Watson M."/>
            <person name="Adriaenssens E.M."/>
            <person name="Foster-Nyarko E."/>
            <person name="Jarju S."/>
            <person name="Secka A."/>
            <person name="Antonio M."/>
            <person name="Oren A."/>
            <person name="Chaudhuri R.R."/>
            <person name="La Ragione R."/>
            <person name="Hildebrand F."/>
            <person name="Pallen M.J."/>
        </authorList>
    </citation>
    <scope>NUCLEOTIDE SEQUENCE</scope>
    <source>
        <strain evidence="2">ChiSxjej1B13-7041</strain>
    </source>
</reference>
<dbReference type="PANTHER" id="PTHR11614">
    <property type="entry name" value="PHOSPHOLIPASE-RELATED"/>
    <property type="match status" value="1"/>
</dbReference>
<proteinExistence type="predicted"/>
<evidence type="ECO:0000313" key="2">
    <source>
        <dbReference type="EMBL" id="HIR94171.1"/>
    </source>
</evidence>
<dbReference type="Proteomes" id="UP000886841">
    <property type="component" value="Unassembled WGS sequence"/>
</dbReference>
<gene>
    <name evidence="2" type="ORF">IAB98_12205</name>
</gene>
<organism evidence="2 3">
    <name type="scientific">Candidatus Egerieimonas intestinavium</name>
    <dbReference type="NCBI Taxonomy" id="2840777"/>
    <lineage>
        <taxon>Bacteria</taxon>
        <taxon>Bacillati</taxon>
        <taxon>Bacillota</taxon>
        <taxon>Clostridia</taxon>
        <taxon>Lachnospirales</taxon>
        <taxon>Lachnospiraceae</taxon>
        <taxon>Lachnospiraceae incertae sedis</taxon>
        <taxon>Candidatus Egerieimonas</taxon>
    </lineage>
</organism>
<dbReference type="InterPro" id="IPR022742">
    <property type="entry name" value="Hydrolase_4"/>
</dbReference>
<comment type="caution">
    <text evidence="2">The sequence shown here is derived from an EMBL/GenBank/DDBJ whole genome shotgun (WGS) entry which is preliminary data.</text>
</comment>